<dbReference type="EMBL" id="JAGFBS010000075">
    <property type="protein sequence ID" value="KAG6369567.1"/>
    <property type="molecule type" value="Genomic_DNA"/>
</dbReference>
<organism evidence="1 2">
    <name type="scientific">Boletus reticuloceps</name>
    <dbReference type="NCBI Taxonomy" id="495285"/>
    <lineage>
        <taxon>Eukaryota</taxon>
        <taxon>Fungi</taxon>
        <taxon>Dikarya</taxon>
        <taxon>Basidiomycota</taxon>
        <taxon>Agaricomycotina</taxon>
        <taxon>Agaricomycetes</taxon>
        <taxon>Agaricomycetidae</taxon>
        <taxon>Boletales</taxon>
        <taxon>Boletineae</taxon>
        <taxon>Boletaceae</taxon>
        <taxon>Boletoideae</taxon>
        <taxon>Boletus</taxon>
    </lineage>
</organism>
<dbReference type="AlphaFoldDB" id="A0A8I2YCX3"/>
<accession>A0A8I2YCX3</accession>
<dbReference type="OrthoDB" id="2611030at2759"/>
<name>A0A8I2YCX3_9AGAM</name>
<dbReference type="Proteomes" id="UP000683000">
    <property type="component" value="Unassembled WGS sequence"/>
</dbReference>
<protein>
    <submittedName>
        <fullName evidence="1">Uncharacterized protein</fullName>
    </submittedName>
</protein>
<evidence type="ECO:0000313" key="1">
    <source>
        <dbReference type="EMBL" id="KAG6369567.1"/>
    </source>
</evidence>
<sequence length="223" mass="26493">MATLLFPDHLPLNGGTLIHINTRREIQRFADNVAFGITVEGETARILPIHYLDHIRRFFWREDCIRLVLQFYAKIIIPSDLEENLQLVLAYMDEVFKCFVAEFPPYSELLPTSRSKTFDNYLKIEFWVGRHEPTHVRDYRRSNERNLDRSDITECDWEAYEARLGPIWSGTRTRYQFQDSVWKVQTAELLLKEMKRVYDPVFVRDPDFGYTFQEHGDDMDGST</sequence>
<comment type="caution">
    <text evidence="1">The sequence shown here is derived from an EMBL/GenBank/DDBJ whole genome shotgun (WGS) entry which is preliminary data.</text>
</comment>
<keyword evidence="2" id="KW-1185">Reference proteome</keyword>
<gene>
    <name evidence="1" type="ORF">JVT61DRAFT_14272</name>
</gene>
<reference evidence="1" key="1">
    <citation type="submission" date="2021-03" db="EMBL/GenBank/DDBJ databases">
        <title>Evolutionary innovations through gain and loss of genes in the ectomycorrhizal Boletales.</title>
        <authorList>
            <person name="Wu G."/>
            <person name="Miyauchi S."/>
            <person name="Morin E."/>
            <person name="Yang Z.-L."/>
            <person name="Xu J."/>
            <person name="Martin F.M."/>
        </authorList>
    </citation>
    <scope>NUCLEOTIDE SEQUENCE</scope>
    <source>
        <strain evidence="1">BR01</strain>
    </source>
</reference>
<evidence type="ECO:0000313" key="2">
    <source>
        <dbReference type="Proteomes" id="UP000683000"/>
    </source>
</evidence>
<proteinExistence type="predicted"/>